<protein>
    <recommendedName>
        <fullName evidence="2">DUF2313 domain-containing protein</fullName>
    </recommendedName>
</protein>
<dbReference type="EMBL" id="VSSQ01034368">
    <property type="protein sequence ID" value="MPM86280.1"/>
    <property type="molecule type" value="Genomic_DNA"/>
</dbReference>
<accession>A0A645D9S4</accession>
<organism evidence="1">
    <name type="scientific">bioreactor metagenome</name>
    <dbReference type="NCBI Taxonomy" id="1076179"/>
    <lineage>
        <taxon>unclassified sequences</taxon>
        <taxon>metagenomes</taxon>
        <taxon>ecological metagenomes</taxon>
    </lineage>
</organism>
<proteinExistence type="predicted"/>
<evidence type="ECO:0000313" key="1">
    <source>
        <dbReference type="EMBL" id="MPM86280.1"/>
    </source>
</evidence>
<reference evidence="1" key="1">
    <citation type="submission" date="2019-08" db="EMBL/GenBank/DDBJ databases">
        <authorList>
            <person name="Kucharzyk K."/>
            <person name="Murdoch R.W."/>
            <person name="Higgins S."/>
            <person name="Loffler F."/>
        </authorList>
    </citation>
    <scope>NUCLEOTIDE SEQUENCE</scope>
</reference>
<dbReference type="InterPro" id="IPR018755">
    <property type="entry name" value="Phage_Mu_Gp48"/>
</dbReference>
<gene>
    <name evidence="1" type="ORF">SDC9_133369</name>
</gene>
<sequence length="183" mass="21145">MSADISKYYPDMIRDFREFIALAKVENTELAELWDDIEAALNNQFIQDGDVVGIKKFEELVDITSYASDTLAERKFRVMAKWNANLPYTEKRLIEMLDKLCGVDGYTLTIDRPNHCTVIKVALVSKKNENSVRDMAERVVPAEMKLSVSLLYNQHQTFRSYTHQQLQAYSHNSLREDVMEIGN</sequence>
<dbReference type="AlphaFoldDB" id="A0A645D9S4"/>
<dbReference type="Pfam" id="PF10076">
    <property type="entry name" value="Phage_Mu_Gp48"/>
    <property type="match status" value="1"/>
</dbReference>
<evidence type="ECO:0008006" key="2">
    <source>
        <dbReference type="Google" id="ProtNLM"/>
    </source>
</evidence>
<comment type="caution">
    <text evidence="1">The sequence shown here is derived from an EMBL/GenBank/DDBJ whole genome shotgun (WGS) entry which is preliminary data.</text>
</comment>
<name>A0A645D9S4_9ZZZZ</name>